<keyword evidence="1" id="KW-0472">Membrane</keyword>
<dbReference type="EMBL" id="JAQGLA010000008">
    <property type="protein sequence ID" value="MDA3625455.1"/>
    <property type="molecule type" value="Genomic_DNA"/>
</dbReference>
<feature type="transmembrane region" description="Helical" evidence="1">
    <location>
        <begin position="28"/>
        <end position="48"/>
    </location>
</feature>
<feature type="transmembrane region" description="Helical" evidence="1">
    <location>
        <begin position="128"/>
        <end position="145"/>
    </location>
</feature>
<keyword evidence="3" id="KW-1185">Reference proteome</keyword>
<reference evidence="2 3" key="1">
    <citation type="submission" date="2022-11" db="EMBL/GenBank/DDBJ databases">
        <title>Draft genome sequence of Saccharopolyspora sp. WRP15-2 isolated from rhizosphere soils of wild rice in Thailand.</title>
        <authorList>
            <person name="Duangmal K."/>
            <person name="Kammanee S."/>
            <person name="Muangham S."/>
        </authorList>
    </citation>
    <scope>NUCLEOTIDE SEQUENCE [LARGE SCALE GENOMIC DNA]</scope>
    <source>
        <strain evidence="2 3">WRP15-2</strain>
    </source>
</reference>
<proteinExistence type="predicted"/>
<dbReference type="RefSeq" id="WP_270948024.1">
    <property type="nucleotide sequence ID" value="NZ_JAQGLA010000008.1"/>
</dbReference>
<keyword evidence="1" id="KW-0812">Transmembrane</keyword>
<dbReference type="Proteomes" id="UP001210380">
    <property type="component" value="Unassembled WGS sequence"/>
</dbReference>
<sequence>MSRVQDVTMSNAKIGRDLLRPIDPGARAVLIASVMLMLVLSSLLPWAGDAAGWQVLTGQASPELKIGLLPWLFAVNSTVVGLGFGALALITRRWVFAFAAGLAGAVVTFEGVIAIWSRQTSGQHGPSIGLILAVICMAVLAVQWIKTIWTRDED</sequence>
<evidence type="ECO:0000256" key="1">
    <source>
        <dbReference type="SAM" id="Phobius"/>
    </source>
</evidence>
<name>A0ABT4UUR8_9PSEU</name>
<accession>A0ABT4UUR8</accession>
<evidence type="ECO:0000313" key="3">
    <source>
        <dbReference type="Proteomes" id="UP001210380"/>
    </source>
</evidence>
<protein>
    <submittedName>
        <fullName evidence="2">Uncharacterized protein</fullName>
    </submittedName>
</protein>
<feature type="transmembrane region" description="Helical" evidence="1">
    <location>
        <begin position="68"/>
        <end position="87"/>
    </location>
</feature>
<feature type="transmembrane region" description="Helical" evidence="1">
    <location>
        <begin position="94"/>
        <end position="116"/>
    </location>
</feature>
<organism evidence="2 3">
    <name type="scientific">Saccharopolyspora oryzae</name>
    <dbReference type="NCBI Taxonomy" id="2997343"/>
    <lineage>
        <taxon>Bacteria</taxon>
        <taxon>Bacillati</taxon>
        <taxon>Actinomycetota</taxon>
        <taxon>Actinomycetes</taxon>
        <taxon>Pseudonocardiales</taxon>
        <taxon>Pseudonocardiaceae</taxon>
        <taxon>Saccharopolyspora</taxon>
    </lineage>
</organism>
<evidence type="ECO:0000313" key="2">
    <source>
        <dbReference type="EMBL" id="MDA3625455.1"/>
    </source>
</evidence>
<keyword evidence="1" id="KW-1133">Transmembrane helix</keyword>
<gene>
    <name evidence="2" type="ORF">OU415_08405</name>
</gene>
<comment type="caution">
    <text evidence="2">The sequence shown here is derived from an EMBL/GenBank/DDBJ whole genome shotgun (WGS) entry which is preliminary data.</text>
</comment>